<dbReference type="InterPro" id="IPR006115">
    <property type="entry name" value="6PGDH_NADP-bd"/>
</dbReference>
<comment type="caution">
    <text evidence="6">The sequence shown here is derived from an EMBL/GenBank/DDBJ whole genome shotgun (WGS) entry which is preliminary data.</text>
</comment>
<dbReference type="GO" id="GO:0140673">
    <property type="term" value="P:transcription elongation-coupled chromatin remodeling"/>
    <property type="evidence" value="ECO:0007669"/>
    <property type="project" value="TreeGrafter"/>
</dbReference>
<evidence type="ECO:0000256" key="2">
    <source>
        <dbReference type="ARBA" id="ARBA00023002"/>
    </source>
</evidence>
<dbReference type="GO" id="GO:0031491">
    <property type="term" value="F:nucleosome binding"/>
    <property type="evidence" value="ECO:0007669"/>
    <property type="project" value="TreeGrafter"/>
</dbReference>
<accession>A0A927CLY8</accession>
<dbReference type="EMBL" id="JACXIY010000021">
    <property type="protein sequence ID" value="MBD2870538.1"/>
    <property type="molecule type" value="Genomic_DNA"/>
</dbReference>
<dbReference type="GO" id="GO:0050661">
    <property type="term" value="F:NADP binding"/>
    <property type="evidence" value="ECO:0007669"/>
    <property type="project" value="InterPro"/>
</dbReference>
<organism evidence="6 7">
    <name type="scientific">Paenibacillus arenilitoris</name>
    <dbReference type="NCBI Taxonomy" id="2772299"/>
    <lineage>
        <taxon>Bacteria</taxon>
        <taxon>Bacillati</taxon>
        <taxon>Bacillota</taxon>
        <taxon>Bacilli</taxon>
        <taxon>Bacillales</taxon>
        <taxon>Paenibacillaceae</taxon>
        <taxon>Paenibacillus</taxon>
    </lineage>
</organism>
<dbReference type="Pfam" id="PF03446">
    <property type="entry name" value="NAD_binding_2"/>
    <property type="match status" value="1"/>
</dbReference>
<evidence type="ECO:0000313" key="7">
    <source>
        <dbReference type="Proteomes" id="UP000632125"/>
    </source>
</evidence>
<feature type="domain" description="6-phosphogluconate dehydrogenase NADP-binding" evidence="4">
    <location>
        <begin position="32"/>
        <end position="186"/>
    </location>
</feature>
<feature type="domain" description="NADPH-dependent reductive aminase-like C-terminal" evidence="5">
    <location>
        <begin position="188"/>
        <end position="313"/>
    </location>
</feature>
<dbReference type="PANTHER" id="PTHR43580">
    <property type="entry name" value="OXIDOREDUCTASE GLYR1-RELATED"/>
    <property type="match status" value="1"/>
</dbReference>
<keyword evidence="2" id="KW-0560">Oxidoreductase</keyword>
<dbReference type="Gene3D" id="3.40.50.720">
    <property type="entry name" value="NAD(P)-binding Rossmann-like Domain"/>
    <property type="match status" value="1"/>
</dbReference>
<evidence type="ECO:0000313" key="6">
    <source>
        <dbReference type="EMBL" id="MBD2870538.1"/>
    </source>
</evidence>
<dbReference type="Pfam" id="PF21761">
    <property type="entry name" value="RedAm-like_C"/>
    <property type="match status" value="1"/>
</dbReference>
<dbReference type="GO" id="GO:0016491">
    <property type="term" value="F:oxidoreductase activity"/>
    <property type="evidence" value="ECO:0007669"/>
    <property type="project" value="UniProtKB-KW"/>
</dbReference>
<dbReference type="InterPro" id="IPR036291">
    <property type="entry name" value="NAD(P)-bd_dom_sf"/>
</dbReference>
<evidence type="ECO:0000259" key="5">
    <source>
        <dbReference type="Pfam" id="PF21761"/>
    </source>
</evidence>
<dbReference type="InterPro" id="IPR013328">
    <property type="entry name" value="6PGD_dom2"/>
</dbReference>
<dbReference type="GO" id="GO:0000785">
    <property type="term" value="C:chromatin"/>
    <property type="evidence" value="ECO:0007669"/>
    <property type="project" value="TreeGrafter"/>
</dbReference>
<sequence length="318" mass="32767">MENNNRSGNEQNGNSRPIGEETVAKQDSRMPVTIIGMGPMERALAGAFVKNGHLATVWNRSAGKTDALVKEGAVLADTIGGAVAASPLVIVCVLDYDAVQSILAPVGSELQGRTLVNLTADTPARAREMAAWAAGHGIDYLDGAIMTPTPSIGTPAASILYSGPESVYRNVQSALSSLGGTASYLGSDPGRAAAHDVALLDLFWTSMSGYVHALALAASEHISAKDFAVHARGIAAILPDIITGIADEADEGRYPGDASNLVSAEAGMAHIIHAAEHHGIDASVLSAARALARRAIDEGLGEDGFGRLAELLSRRSGA</sequence>
<gene>
    <name evidence="6" type="ORF">IDH41_18310</name>
</gene>
<evidence type="ECO:0000256" key="1">
    <source>
        <dbReference type="ARBA" id="ARBA00009080"/>
    </source>
</evidence>
<dbReference type="GO" id="GO:0003677">
    <property type="term" value="F:DNA binding"/>
    <property type="evidence" value="ECO:0007669"/>
    <property type="project" value="TreeGrafter"/>
</dbReference>
<protein>
    <submittedName>
        <fullName evidence="6">NAD(P)-dependent oxidoreductase</fullName>
    </submittedName>
</protein>
<dbReference type="Proteomes" id="UP000632125">
    <property type="component" value="Unassembled WGS sequence"/>
</dbReference>
<keyword evidence="7" id="KW-1185">Reference proteome</keyword>
<reference evidence="6" key="1">
    <citation type="submission" date="2020-09" db="EMBL/GenBank/DDBJ databases">
        <title>A novel bacterium of genus Paenibacillus, isolated from South China Sea.</title>
        <authorList>
            <person name="Huang H."/>
            <person name="Mo K."/>
            <person name="Hu Y."/>
        </authorList>
    </citation>
    <scope>NUCLEOTIDE SEQUENCE</scope>
    <source>
        <strain evidence="6">IB182493</strain>
    </source>
</reference>
<dbReference type="AlphaFoldDB" id="A0A927CLY8"/>
<dbReference type="Gene3D" id="1.10.1040.10">
    <property type="entry name" value="N-(1-d-carboxylethyl)-l-norvaline Dehydrogenase, domain 2"/>
    <property type="match status" value="1"/>
</dbReference>
<name>A0A927CLY8_9BACL</name>
<dbReference type="PANTHER" id="PTHR43580:SF2">
    <property type="entry name" value="CYTOKINE-LIKE NUCLEAR FACTOR N-PAC"/>
    <property type="match status" value="1"/>
</dbReference>
<dbReference type="SMR" id="A0A927CLY8"/>
<dbReference type="PIRSF" id="PIRSF000103">
    <property type="entry name" value="HIBADH"/>
    <property type="match status" value="1"/>
</dbReference>
<feature type="compositionally biased region" description="Low complexity" evidence="3">
    <location>
        <begin position="1"/>
        <end position="16"/>
    </location>
</feature>
<evidence type="ECO:0000259" key="4">
    <source>
        <dbReference type="Pfam" id="PF03446"/>
    </source>
</evidence>
<comment type="similarity">
    <text evidence="1">Belongs to the HIBADH-related family.</text>
</comment>
<proteinExistence type="inferred from homology"/>
<evidence type="ECO:0000256" key="3">
    <source>
        <dbReference type="SAM" id="MobiDB-lite"/>
    </source>
</evidence>
<dbReference type="InterPro" id="IPR051265">
    <property type="entry name" value="HIBADH-related_NP60_sf"/>
</dbReference>
<dbReference type="InterPro" id="IPR015815">
    <property type="entry name" value="HIBADH-related"/>
</dbReference>
<feature type="region of interest" description="Disordered" evidence="3">
    <location>
        <begin position="1"/>
        <end position="25"/>
    </location>
</feature>
<dbReference type="SUPFAM" id="SSF51735">
    <property type="entry name" value="NAD(P)-binding Rossmann-fold domains"/>
    <property type="match status" value="1"/>
</dbReference>
<dbReference type="InterPro" id="IPR048666">
    <property type="entry name" value="RedAm-like_C"/>
</dbReference>